<feature type="region of interest" description="Disordered" evidence="1">
    <location>
        <begin position="163"/>
        <end position="196"/>
    </location>
</feature>
<dbReference type="EMBL" id="VLTL01000002">
    <property type="protein sequence ID" value="KAA0172160.1"/>
    <property type="molecule type" value="Genomic_DNA"/>
</dbReference>
<proteinExistence type="predicted"/>
<evidence type="ECO:0000313" key="3">
    <source>
        <dbReference type="EMBL" id="KAA0150931.1"/>
    </source>
</evidence>
<accession>A0A5A8E815</accession>
<dbReference type="EMBL" id="VLTN01000072">
    <property type="protein sequence ID" value="KAA0147089.1"/>
    <property type="molecule type" value="Genomic_DNA"/>
</dbReference>
<sequence length="196" mass="19518">MRPPLKRSLSVNEGLDFFDDFDALVAGNLVGDSPPPGLEPREDLALPRRSAAAHAAQRATPGATLAPRLGYAADAHVLISGEGPGGAERDLGSLGFELDIPGLALDDSDHTGGALAGGGSGADVGSALLAPSRGAERAPGGALPPAATASLLPAASRPLDVNPDSFLLWPTETSATPATGPPQQAAVPMTGVQEAP</sequence>
<dbReference type="EMBL" id="VLTM01000119">
    <property type="protein sequence ID" value="KAA0150931.1"/>
    <property type="molecule type" value="Genomic_DNA"/>
</dbReference>
<gene>
    <name evidence="4" type="ORF">FNF28_00163</name>
    <name evidence="2" type="ORF">FNF29_07579</name>
    <name evidence="3" type="ORF">FNF31_06932</name>
</gene>
<feature type="compositionally biased region" description="Low complexity" evidence="1">
    <location>
        <begin position="47"/>
        <end position="60"/>
    </location>
</feature>
<dbReference type="Proteomes" id="UP000325113">
    <property type="component" value="Unassembled WGS sequence"/>
</dbReference>
<evidence type="ECO:0000256" key="1">
    <source>
        <dbReference type="SAM" id="MobiDB-lite"/>
    </source>
</evidence>
<dbReference type="AlphaFoldDB" id="A0A5A8E815"/>
<comment type="caution">
    <text evidence="4">The sequence shown here is derived from an EMBL/GenBank/DDBJ whole genome shotgun (WGS) entry which is preliminary data.</text>
</comment>
<evidence type="ECO:0000313" key="4">
    <source>
        <dbReference type="EMBL" id="KAA0172160.1"/>
    </source>
</evidence>
<keyword evidence="5" id="KW-1185">Reference proteome</keyword>
<feature type="compositionally biased region" description="Low complexity" evidence="1">
    <location>
        <begin position="175"/>
        <end position="188"/>
    </location>
</feature>
<dbReference type="Proteomes" id="UP000323011">
    <property type="component" value="Unassembled WGS sequence"/>
</dbReference>
<protein>
    <submittedName>
        <fullName evidence="4">Uncharacterized protein</fullName>
    </submittedName>
</protein>
<evidence type="ECO:0000313" key="2">
    <source>
        <dbReference type="EMBL" id="KAA0147089.1"/>
    </source>
</evidence>
<evidence type="ECO:0000313" key="6">
    <source>
        <dbReference type="Proteomes" id="UP000324907"/>
    </source>
</evidence>
<evidence type="ECO:0000313" key="5">
    <source>
        <dbReference type="Proteomes" id="UP000323011"/>
    </source>
</evidence>
<reference evidence="5 6" key="1">
    <citation type="submission" date="2019-07" db="EMBL/GenBank/DDBJ databases">
        <title>Genomes of Cafeteria roenbergensis.</title>
        <authorList>
            <person name="Fischer M.G."/>
            <person name="Hackl T."/>
            <person name="Roman M."/>
        </authorList>
    </citation>
    <scope>NUCLEOTIDE SEQUENCE [LARGE SCALE GENOMIC DNA]</scope>
    <source>
        <strain evidence="2 5">BVI</strain>
        <strain evidence="3 7">Cflag</strain>
        <strain evidence="4 6">RCC970-E3</strain>
    </source>
</reference>
<dbReference type="Proteomes" id="UP000324907">
    <property type="component" value="Unassembled WGS sequence"/>
</dbReference>
<evidence type="ECO:0000313" key="7">
    <source>
        <dbReference type="Proteomes" id="UP000325113"/>
    </source>
</evidence>
<name>A0A5A8E815_CAFRO</name>
<organism evidence="4 6">
    <name type="scientific">Cafeteria roenbergensis</name>
    <name type="common">Marine flagellate</name>
    <dbReference type="NCBI Taxonomy" id="33653"/>
    <lineage>
        <taxon>Eukaryota</taxon>
        <taxon>Sar</taxon>
        <taxon>Stramenopiles</taxon>
        <taxon>Bigyra</taxon>
        <taxon>Opalozoa</taxon>
        <taxon>Bicosoecida</taxon>
        <taxon>Cafeteriaceae</taxon>
        <taxon>Cafeteria</taxon>
    </lineage>
</organism>
<feature type="region of interest" description="Disordered" evidence="1">
    <location>
        <begin position="29"/>
        <end position="60"/>
    </location>
</feature>